<protein>
    <recommendedName>
        <fullName evidence="11">DUF676 domain-containing protein</fullName>
    </recommendedName>
</protein>
<evidence type="ECO:0000256" key="8">
    <source>
        <dbReference type="SAM" id="MobiDB-lite"/>
    </source>
</evidence>
<evidence type="ECO:0000313" key="9">
    <source>
        <dbReference type="EMBL" id="KAF2272404.1"/>
    </source>
</evidence>
<dbReference type="EMBL" id="ML986522">
    <property type="protein sequence ID" value="KAF2272404.1"/>
    <property type="molecule type" value="Genomic_DNA"/>
</dbReference>
<keyword evidence="6" id="KW-0472">Membrane</keyword>
<feature type="region of interest" description="Disordered" evidence="8">
    <location>
        <begin position="334"/>
        <end position="386"/>
    </location>
</feature>
<dbReference type="RefSeq" id="XP_033649943.1">
    <property type="nucleotide sequence ID" value="XM_033801771.1"/>
</dbReference>
<comment type="subcellular location">
    <subcellularLocation>
        <location evidence="2">Endoplasmic reticulum</location>
    </subcellularLocation>
    <subcellularLocation>
        <location evidence="3">Membrane</location>
    </subcellularLocation>
    <subcellularLocation>
        <location evidence="1">Mitochondrion</location>
    </subcellularLocation>
</comment>
<evidence type="ECO:0008006" key="11">
    <source>
        <dbReference type="Google" id="ProtNLM"/>
    </source>
</evidence>
<dbReference type="InterPro" id="IPR052374">
    <property type="entry name" value="SERAC1"/>
</dbReference>
<keyword evidence="7" id="KW-0175">Coiled coil</keyword>
<reference evidence="9" key="1">
    <citation type="journal article" date="2020" name="Stud. Mycol.">
        <title>101 Dothideomycetes genomes: a test case for predicting lifestyles and emergence of pathogens.</title>
        <authorList>
            <person name="Haridas S."/>
            <person name="Albert R."/>
            <person name="Binder M."/>
            <person name="Bloem J."/>
            <person name="Labutti K."/>
            <person name="Salamov A."/>
            <person name="Andreopoulos B."/>
            <person name="Baker S."/>
            <person name="Barry K."/>
            <person name="Bills G."/>
            <person name="Bluhm B."/>
            <person name="Cannon C."/>
            <person name="Castanera R."/>
            <person name="Culley D."/>
            <person name="Daum C."/>
            <person name="Ezra D."/>
            <person name="Gonzalez J."/>
            <person name="Henrissat B."/>
            <person name="Kuo A."/>
            <person name="Liang C."/>
            <person name="Lipzen A."/>
            <person name="Lutzoni F."/>
            <person name="Magnuson J."/>
            <person name="Mondo S."/>
            <person name="Nolan M."/>
            <person name="Ohm R."/>
            <person name="Pangilinan J."/>
            <person name="Park H.-J."/>
            <person name="Ramirez L."/>
            <person name="Alfaro M."/>
            <person name="Sun H."/>
            <person name="Tritt A."/>
            <person name="Yoshinaga Y."/>
            <person name="Zwiers L.-H."/>
            <person name="Turgeon B."/>
            <person name="Goodwin S."/>
            <person name="Spatafora J."/>
            <person name="Crous P."/>
            <person name="Grigoriev I."/>
        </authorList>
    </citation>
    <scope>NUCLEOTIDE SEQUENCE</scope>
    <source>
        <strain evidence="9">CBS 379.55</strain>
    </source>
</reference>
<evidence type="ECO:0000256" key="5">
    <source>
        <dbReference type="ARBA" id="ARBA00023128"/>
    </source>
</evidence>
<dbReference type="InterPro" id="IPR029058">
    <property type="entry name" value="AB_hydrolase_fold"/>
</dbReference>
<feature type="compositionally biased region" description="Polar residues" evidence="8">
    <location>
        <begin position="365"/>
        <end position="386"/>
    </location>
</feature>
<feature type="compositionally biased region" description="Polar residues" evidence="8">
    <location>
        <begin position="338"/>
        <end position="358"/>
    </location>
</feature>
<sequence length="386" mass="42668">MDHEAMRAFFLKRKGAGDHSPDSQTTDLGDIEPQRNLESFPHSNTNLVPRGTALMAPEETRPYGPLFLYEPPNAEVDIILIHGLGGDRQNTWTWTNIDGERCFWPADLLPTDLPRARVITWGYAARTINLVDVVSQAPLKSHADKLCTELSNLREGIEQRPLFFVAHSLGGIVTKRAILHSSESNLEGIAAIGEGTRGVVFMGTPHDGSGYADVGSFLINLVKIFIRHQLNNQVIEGLKSHNREIQELERRFNQLLLRRRPTKTAIEARCFCETEPMNAVVGLVVPSLSSAPPAYETPIDVDANHVNITKFSGPHDQTYQNVLAELKRMIRSAKERQQSGNETGNDGTPVTHVGNNTHGALANYAPQNIQNNTGGSVHYGNVNTYN</sequence>
<dbReference type="AlphaFoldDB" id="A0A6A6J879"/>
<evidence type="ECO:0000256" key="2">
    <source>
        <dbReference type="ARBA" id="ARBA00004240"/>
    </source>
</evidence>
<evidence type="ECO:0000256" key="6">
    <source>
        <dbReference type="ARBA" id="ARBA00023136"/>
    </source>
</evidence>
<dbReference type="GO" id="GO:0005783">
    <property type="term" value="C:endoplasmic reticulum"/>
    <property type="evidence" value="ECO:0007669"/>
    <property type="project" value="UniProtKB-SubCell"/>
</dbReference>
<evidence type="ECO:0000256" key="7">
    <source>
        <dbReference type="SAM" id="Coils"/>
    </source>
</evidence>
<dbReference type="Proteomes" id="UP000800097">
    <property type="component" value="Unassembled WGS sequence"/>
</dbReference>
<evidence type="ECO:0000256" key="4">
    <source>
        <dbReference type="ARBA" id="ARBA00022824"/>
    </source>
</evidence>
<dbReference type="SUPFAM" id="SSF53474">
    <property type="entry name" value="alpha/beta-Hydrolases"/>
    <property type="match status" value="1"/>
</dbReference>
<dbReference type="PANTHER" id="PTHR48182:SF2">
    <property type="entry name" value="PROTEIN SERAC1"/>
    <property type="match status" value="1"/>
</dbReference>
<dbReference type="GO" id="GO:0016020">
    <property type="term" value="C:membrane"/>
    <property type="evidence" value="ECO:0007669"/>
    <property type="project" value="UniProtKB-SubCell"/>
</dbReference>
<evidence type="ECO:0000256" key="1">
    <source>
        <dbReference type="ARBA" id="ARBA00004173"/>
    </source>
</evidence>
<dbReference type="GO" id="GO:0005739">
    <property type="term" value="C:mitochondrion"/>
    <property type="evidence" value="ECO:0007669"/>
    <property type="project" value="UniProtKB-SubCell"/>
</dbReference>
<keyword evidence="4" id="KW-0256">Endoplasmic reticulum</keyword>
<feature type="region of interest" description="Disordered" evidence="8">
    <location>
        <begin position="11"/>
        <end position="44"/>
    </location>
</feature>
<evidence type="ECO:0000313" key="10">
    <source>
        <dbReference type="Proteomes" id="UP000800097"/>
    </source>
</evidence>
<proteinExistence type="predicted"/>
<keyword evidence="5" id="KW-0496">Mitochondrion</keyword>
<organism evidence="9 10">
    <name type="scientific">Westerdykella ornata</name>
    <dbReference type="NCBI Taxonomy" id="318751"/>
    <lineage>
        <taxon>Eukaryota</taxon>
        <taxon>Fungi</taxon>
        <taxon>Dikarya</taxon>
        <taxon>Ascomycota</taxon>
        <taxon>Pezizomycotina</taxon>
        <taxon>Dothideomycetes</taxon>
        <taxon>Pleosporomycetidae</taxon>
        <taxon>Pleosporales</taxon>
        <taxon>Sporormiaceae</taxon>
        <taxon>Westerdykella</taxon>
    </lineage>
</organism>
<dbReference type="OrthoDB" id="5086500at2759"/>
<evidence type="ECO:0000256" key="3">
    <source>
        <dbReference type="ARBA" id="ARBA00004370"/>
    </source>
</evidence>
<gene>
    <name evidence="9" type="ORF">EI97DRAFT_470491</name>
</gene>
<dbReference type="PANTHER" id="PTHR48182">
    <property type="entry name" value="PROTEIN SERAC1"/>
    <property type="match status" value="1"/>
</dbReference>
<keyword evidence="10" id="KW-1185">Reference proteome</keyword>
<accession>A0A6A6J879</accession>
<feature type="coiled-coil region" evidence="7">
    <location>
        <begin position="231"/>
        <end position="258"/>
    </location>
</feature>
<name>A0A6A6J879_WESOR</name>
<dbReference type="Gene3D" id="3.40.50.1820">
    <property type="entry name" value="alpha/beta hydrolase"/>
    <property type="match status" value="1"/>
</dbReference>
<dbReference type="GeneID" id="54554946"/>